<accession>A0A2X2VX51</accession>
<feature type="transmembrane region" description="Helical" evidence="6">
    <location>
        <begin position="34"/>
        <end position="60"/>
    </location>
</feature>
<dbReference type="PANTHER" id="PTHR42865:SF8">
    <property type="entry name" value="SERINE_THREONINE TRANSPORTER SSTT"/>
    <property type="match status" value="1"/>
</dbReference>
<evidence type="ECO:0000256" key="5">
    <source>
        <dbReference type="ARBA" id="ARBA00023136"/>
    </source>
</evidence>
<organism evidence="7 8">
    <name type="scientific">Clostridium cochlearium</name>
    <dbReference type="NCBI Taxonomy" id="1494"/>
    <lineage>
        <taxon>Bacteria</taxon>
        <taxon>Bacillati</taxon>
        <taxon>Bacillota</taxon>
        <taxon>Clostridia</taxon>
        <taxon>Eubacteriales</taxon>
        <taxon>Clostridiaceae</taxon>
        <taxon>Clostridium</taxon>
    </lineage>
</organism>
<keyword evidence="3 6" id="KW-0812">Transmembrane</keyword>
<evidence type="ECO:0000256" key="6">
    <source>
        <dbReference type="SAM" id="Phobius"/>
    </source>
</evidence>
<dbReference type="EMBL" id="UAWC01000001">
    <property type="protein sequence ID" value="SQB32974.1"/>
    <property type="molecule type" value="Genomic_DNA"/>
</dbReference>
<sequence length="389" mass="41304">MSKKMKLGLIPKIVIGILLGVFIGKFFPDNFIRIFVTFSSIFGNFLGFIIPLLIIGFVTAGIAELGTGAGKLLGITVGIAYGFTLISGVFAYGVGTTLLPNIITSDAAKNIATSGESLEHFFTIDMPPIMGITSALVLAFILGLGIAATQSDGLKKIAFEFQNIISKTIESVIIPLLPVHIMGIFANMTASGQVSTIFSVFWKVFLIVIICHYIIIFFQFLIGTGVSKKNVFKCLKFQVPGYLTALGTQSSAATIPVNLQCSEKMGISKSIRDFVIPLCATTHMSGSTITISLCAMSVMMLHGMPITFTNFFAFVAMLGVSIVAAPGIPGGAVMASLGALELILGFDKPMLSLMIALYVAQDSFGTACNITGDQAVAMIVDTIKDKLKL</sequence>
<dbReference type="RefSeq" id="WP_111921027.1">
    <property type="nucleotide sequence ID" value="NZ_JAHLNT010000005.1"/>
</dbReference>
<feature type="transmembrane region" description="Helical" evidence="6">
    <location>
        <begin position="72"/>
        <end position="94"/>
    </location>
</feature>
<dbReference type="InterPro" id="IPR001991">
    <property type="entry name" value="Na-dicarboxylate_symporter"/>
</dbReference>
<feature type="transmembrane region" description="Helical" evidence="6">
    <location>
        <begin position="169"/>
        <end position="188"/>
    </location>
</feature>
<feature type="transmembrane region" description="Helical" evidence="6">
    <location>
        <begin position="274"/>
        <end position="299"/>
    </location>
</feature>
<dbReference type="PANTHER" id="PTHR42865">
    <property type="entry name" value="PROTON/GLUTAMATE-ASPARTATE SYMPORTER"/>
    <property type="match status" value="1"/>
</dbReference>
<dbReference type="FunFam" id="1.10.3860.10:FF:000007">
    <property type="entry name" value="Dicarboxylate/amino acid:cation symporter"/>
    <property type="match status" value="1"/>
</dbReference>
<keyword evidence="4 6" id="KW-1133">Transmembrane helix</keyword>
<reference evidence="7 8" key="1">
    <citation type="submission" date="2018-06" db="EMBL/GenBank/DDBJ databases">
        <authorList>
            <consortium name="Pathogen Informatics"/>
            <person name="Doyle S."/>
        </authorList>
    </citation>
    <scope>NUCLEOTIDE SEQUENCE [LARGE SCALE GENOMIC DNA]</scope>
    <source>
        <strain evidence="7 8">NCTC13028</strain>
    </source>
</reference>
<evidence type="ECO:0000313" key="8">
    <source>
        <dbReference type="Proteomes" id="UP000250223"/>
    </source>
</evidence>
<feature type="transmembrane region" description="Helical" evidence="6">
    <location>
        <begin position="200"/>
        <end position="222"/>
    </location>
</feature>
<evidence type="ECO:0000256" key="1">
    <source>
        <dbReference type="ARBA" id="ARBA00004141"/>
    </source>
</evidence>
<dbReference type="InterPro" id="IPR036458">
    <property type="entry name" value="Na:dicarbo_symporter_sf"/>
</dbReference>
<name>A0A2X2VX51_CLOCO</name>
<feature type="transmembrane region" description="Helical" evidence="6">
    <location>
        <begin position="311"/>
        <end position="344"/>
    </location>
</feature>
<dbReference type="GO" id="GO:0032329">
    <property type="term" value="P:serine transport"/>
    <property type="evidence" value="ECO:0007669"/>
    <property type="project" value="TreeGrafter"/>
</dbReference>
<dbReference type="AlphaFoldDB" id="A0A2X2VX51"/>
<dbReference type="Proteomes" id="UP000250223">
    <property type="component" value="Unassembled WGS sequence"/>
</dbReference>
<dbReference type="GO" id="GO:0005886">
    <property type="term" value="C:plasma membrane"/>
    <property type="evidence" value="ECO:0007669"/>
    <property type="project" value="TreeGrafter"/>
</dbReference>
<gene>
    <name evidence="7" type="primary">gltP_1</name>
    <name evidence="7" type="ORF">NCTC13028_00095</name>
</gene>
<dbReference type="Gene3D" id="1.10.3860.10">
    <property type="entry name" value="Sodium:dicarboxylate symporter"/>
    <property type="match status" value="1"/>
</dbReference>
<dbReference type="GO" id="GO:0005295">
    <property type="term" value="F:neutral L-amino acid:sodium symporter activity"/>
    <property type="evidence" value="ECO:0007669"/>
    <property type="project" value="TreeGrafter"/>
</dbReference>
<keyword evidence="5 6" id="KW-0472">Membrane</keyword>
<dbReference type="SUPFAM" id="SSF118215">
    <property type="entry name" value="Proton glutamate symport protein"/>
    <property type="match status" value="1"/>
</dbReference>
<protein>
    <submittedName>
        <fullName evidence="7">Serine/threonine sodium symporter</fullName>
    </submittedName>
</protein>
<proteinExistence type="predicted"/>
<feature type="transmembrane region" description="Helical" evidence="6">
    <location>
        <begin position="7"/>
        <end position="28"/>
    </location>
</feature>
<feature type="transmembrane region" description="Helical" evidence="6">
    <location>
        <begin position="129"/>
        <end position="148"/>
    </location>
</feature>
<evidence type="ECO:0000256" key="4">
    <source>
        <dbReference type="ARBA" id="ARBA00022989"/>
    </source>
</evidence>
<dbReference type="Pfam" id="PF00375">
    <property type="entry name" value="SDF"/>
    <property type="match status" value="1"/>
</dbReference>
<keyword evidence="2" id="KW-0813">Transport</keyword>
<dbReference type="PRINTS" id="PR00173">
    <property type="entry name" value="EDTRNSPORT"/>
</dbReference>
<evidence type="ECO:0000256" key="2">
    <source>
        <dbReference type="ARBA" id="ARBA00022448"/>
    </source>
</evidence>
<evidence type="ECO:0000313" key="7">
    <source>
        <dbReference type="EMBL" id="SQB32974.1"/>
    </source>
</evidence>
<comment type="subcellular location">
    <subcellularLocation>
        <location evidence="1">Membrane</location>
        <topology evidence="1">Multi-pass membrane protein</topology>
    </subcellularLocation>
</comment>
<evidence type="ECO:0000256" key="3">
    <source>
        <dbReference type="ARBA" id="ARBA00022692"/>
    </source>
</evidence>